<feature type="domain" description="TRNA-binding" evidence="16">
    <location>
        <begin position="10"/>
        <end position="111"/>
    </location>
</feature>
<dbReference type="Gene3D" id="2.40.50.140">
    <property type="entry name" value="Nucleic acid-binding proteins"/>
    <property type="match status" value="1"/>
</dbReference>
<dbReference type="Pfam" id="PF01588">
    <property type="entry name" value="tRNA_bind"/>
    <property type="match status" value="1"/>
</dbReference>
<dbReference type="PANTHER" id="PTHR11586:SF37">
    <property type="entry name" value="TRNA-BINDING DOMAIN-CONTAINING PROTEIN"/>
    <property type="match status" value="1"/>
</dbReference>
<gene>
    <name evidence="17" type="ORF">BJBARM4_0218</name>
</gene>
<evidence type="ECO:0000256" key="8">
    <source>
        <dbReference type="ARBA" id="ARBA00022598"/>
    </source>
</evidence>
<keyword evidence="9" id="KW-0547">Nucleotide-binding</keyword>
<dbReference type="InterPro" id="IPR051270">
    <property type="entry name" value="Tyrosine-tRNA_ligase_regulator"/>
</dbReference>
<evidence type="ECO:0000256" key="12">
    <source>
        <dbReference type="ARBA" id="ARBA00022917"/>
    </source>
</evidence>
<organism evidence="17 18">
    <name type="scientific">Candidatus Parvarchaeum acidiphilum ARMAN-4</name>
    <dbReference type="NCBI Taxonomy" id="662760"/>
    <lineage>
        <taxon>Archaea</taxon>
        <taxon>Candidatus Parvarchaeota</taxon>
        <taxon>Candidatus Parvarchaeum</taxon>
    </lineage>
</organism>
<keyword evidence="6" id="KW-0963">Cytoplasm</keyword>
<protein>
    <recommendedName>
        <fullName evidence="5">Methionine--tRNA ligase</fullName>
        <ecNumber evidence="4">6.1.1.10</ecNumber>
    </recommendedName>
    <alternativeName>
        <fullName evidence="14">Methionyl-tRNA synthetase</fullName>
    </alternativeName>
</protein>
<evidence type="ECO:0000313" key="17">
    <source>
        <dbReference type="EMBL" id="EEZ93126.1"/>
    </source>
</evidence>
<dbReference type="SUPFAM" id="SSF50249">
    <property type="entry name" value="Nucleic acid-binding proteins"/>
    <property type="match status" value="1"/>
</dbReference>
<evidence type="ECO:0000256" key="15">
    <source>
        <dbReference type="ARBA" id="ARBA00047364"/>
    </source>
</evidence>
<dbReference type="GO" id="GO:0006431">
    <property type="term" value="P:methionyl-tRNA aminoacylation"/>
    <property type="evidence" value="ECO:0007669"/>
    <property type="project" value="InterPro"/>
</dbReference>
<evidence type="ECO:0000256" key="3">
    <source>
        <dbReference type="ARBA" id="ARBA00011738"/>
    </source>
</evidence>
<evidence type="ECO:0000256" key="14">
    <source>
        <dbReference type="ARBA" id="ARBA00030904"/>
    </source>
</evidence>
<evidence type="ECO:0000256" key="6">
    <source>
        <dbReference type="ARBA" id="ARBA00022490"/>
    </source>
</evidence>
<keyword evidence="11" id="KW-0694">RNA-binding</keyword>
<evidence type="ECO:0000256" key="5">
    <source>
        <dbReference type="ARBA" id="ARBA00018753"/>
    </source>
</evidence>
<dbReference type="Proteomes" id="UP000009375">
    <property type="component" value="Unassembled WGS sequence"/>
</dbReference>
<dbReference type="CDD" id="cd02800">
    <property type="entry name" value="tRNA_bind_EcMetRS_like"/>
    <property type="match status" value="1"/>
</dbReference>
<keyword evidence="12" id="KW-0648">Protein biosynthesis</keyword>
<comment type="subcellular location">
    <subcellularLocation>
        <location evidence="2">Cytoplasm</location>
    </subcellularLocation>
</comment>
<dbReference type="PANTHER" id="PTHR11586">
    <property type="entry name" value="TRNA-AMINOACYLATION COFACTOR ARC1 FAMILY MEMBER"/>
    <property type="match status" value="1"/>
</dbReference>
<evidence type="ECO:0000259" key="16">
    <source>
        <dbReference type="PROSITE" id="PS50886"/>
    </source>
</evidence>
<evidence type="ECO:0000256" key="11">
    <source>
        <dbReference type="ARBA" id="ARBA00022884"/>
    </source>
</evidence>
<keyword evidence="8" id="KW-0436">Ligase</keyword>
<dbReference type="GO" id="GO:0004825">
    <property type="term" value="F:methionine-tRNA ligase activity"/>
    <property type="evidence" value="ECO:0007669"/>
    <property type="project" value="UniProtKB-EC"/>
</dbReference>
<accession>D2EER5</accession>
<dbReference type="GO" id="GO:0005524">
    <property type="term" value="F:ATP binding"/>
    <property type="evidence" value="ECO:0007669"/>
    <property type="project" value="UniProtKB-KW"/>
</dbReference>
<evidence type="ECO:0000313" key="18">
    <source>
        <dbReference type="Proteomes" id="UP000009375"/>
    </source>
</evidence>
<dbReference type="AlphaFoldDB" id="D2EER5"/>
<dbReference type="InterPro" id="IPR002547">
    <property type="entry name" value="tRNA-bd_dom"/>
</dbReference>
<proteinExistence type="predicted"/>
<dbReference type="GO" id="GO:0005737">
    <property type="term" value="C:cytoplasm"/>
    <property type="evidence" value="ECO:0007669"/>
    <property type="project" value="UniProtKB-SubCell"/>
</dbReference>
<dbReference type="InterPro" id="IPR004495">
    <property type="entry name" value="Met-tRNA-synth_bsu_C"/>
</dbReference>
<dbReference type="InterPro" id="IPR012340">
    <property type="entry name" value="NA-bd_OB-fold"/>
</dbReference>
<sequence>MAKEEIDIDLFRKIDLKVGKILEAEDVEKSNKLIKIKVSLGDREKTILSGIRKEYKSSDLVGKKIIIIDNLKPAKLMGLESQGMLLAASDEDGNLSLLTVDKEIKEGSSIS</sequence>
<keyword evidence="10" id="KW-0067">ATP-binding</keyword>
<evidence type="ECO:0000256" key="9">
    <source>
        <dbReference type="ARBA" id="ARBA00022741"/>
    </source>
</evidence>
<keyword evidence="13 17" id="KW-0030">Aminoacyl-tRNA synthetase</keyword>
<keyword evidence="7" id="KW-0820">tRNA-binding</keyword>
<name>D2EER5_PARA4</name>
<dbReference type="NCBIfam" id="TIGR00399">
    <property type="entry name" value="metG_C_term"/>
    <property type="match status" value="1"/>
</dbReference>
<dbReference type="GO" id="GO:0000049">
    <property type="term" value="F:tRNA binding"/>
    <property type="evidence" value="ECO:0007669"/>
    <property type="project" value="UniProtKB-KW"/>
</dbReference>
<comment type="catalytic activity">
    <reaction evidence="15">
        <text>tRNA(Met) + L-methionine + ATP = L-methionyl-tRNA(Met) + AMP + diphosphate</text>
        <dbReference type="Rhea" id="RHEA:13481"/>
        <dbReference type="Rhea" id="RHEA-COMP:9667"/>
        <dbReference type="Rhea" id="RHEA-COMP:9698"/>
        <dbReference type="ChEBI" id="CHEBI:30616"/>
        <dbReference type="ChEBI" id="CHEBI:33019"/>
        <dbReference type="ChEBI" id="CHEBI:57844"/>
        <dbReference type="ChEBI" id="CHEBI:78442"/>
        <dbReference type="ChEBI" id="CHEBI:78530"/>
        <dbReference type="ChEBI" id="CHEBI:456215"/>
        <dbReference type="EC" id="6.1.1.10"/>
    </reaction>
</comment>
<evidence type="ECO:0000256" key="7">
    <source>
        <dbReference type="ARBA" id="ARBA00022555"/>
    </source>
</evidence>
<evidence type="ECO:0000256" key="2">
    <source>
        <dbReference type="ARBA" id="ARBA00004496"/>
    </source>
</evidence>
<dbReference type="EC" id="6.1.1.10" evidence="4"/>
<evidence type="ECO:0000256" key="1">
    <source>
        <dbReference type="ARBA" id="ARBA00003314"/>
    </source>
</evidence>
<evidence type="ECO:0000256" key="4">
    <source>
        <dbReference type="ARBA" id="ARBA00012838"/>
    </source>
</evidence>
<evidence type="ECO:0000256" key="10">
    <source>
        <dbReference type="ARBA" id="ARBA00022840"/>
    </source>
</evidence>
<comment type="subunit">
    <text evidence="3">Homodimer.</text>
</comment>
<reference evidence="17 18" key="1">
    <citation type="journal article" date="2010" name="Proc. Natl. Acad. Sci. U.S.A.">
        <title>Enigmatic, ultrasmall, uncultivated Archaea.</title>
        <authorList>
            <person name="Baker B.J."/>
            <person name="Comolli L.R."/>
            <person name="Dick G.J."/>
            <person name="Hauser L.J."/>
            <person name="Hyatt D."/>
            <person name="Dill B.D."/>
            <person name="Land M.L."/>
            <person name="Verberkmoes N.C."/>
            <person name="Hettich R.L."/>
            <person name="Banfield J.F."/>
        </authorList>
    </citation>
    <scope>NUCLEOTIDE SEQUENCE [LARGE SCALE GENOMIC DNA]</scope>
</reference>
<comment type="function">
    <text evidence="1">Is required not only for elongation of protein synthesis but also for the initiation of all mRNA translation through initiator tRNA(fMet) aminoacylation.</text>
</comment>
<dbReference type="FunFam" id="2.40.50.140:FF:000042">
    <property type="entry name" value="Methionine--tRNA ligase"/>
    <property type="match status" value="1"/>
</dbReference>
<evidence type="ECO:0000256" key="13">
    <source>
        <dbReference type="ARBA" id="ARBA00023146"/>
    </source>
</evidence>
<dbReference type="EMBL" id="GG730041">
    <property type="protein sequence ID" value="EEZ93126.1"/>
    <property type="molecule type" value="Genomic_DNA"/>
</dbReference>
<dbReference type="PROSITE" id="PS50886">
    <property type="entry name" value="TRBD"/>
    <property type="match status" value="1"/>
</dbReference>